<dbReference type="OrthoDB" id="9804707at2"/>
<proteinExistence type="inferred from homology"/>
<dbReference type="UniPathway" id="UPA00241">
    <property type="reaction ID" value="UER00352"/>
</dbReference>
<comment type="cofactor">
    <cofactor evidence="2">
        <name>K(+)</name>
        <dbReference type="ChEBI" id="CHEBI:29103"/>
    </cofactor>
</comment>
<evidence type="ECO:0000313" key="17">
    <source>
        <dbReference type="EMBL" id="PTN08720.1"/>
    </source>
</evidence>
<dbReference type="EMBL" id="QAAD01000007">
    <property type="protein sequence ID" value="PTN08720.1"/>
    <property type="molecule type" value="Genomic_DNA"/>
</dbReference>
<evidence type="ECO:0000256" key="6">
    <source>
        <dbReference type="ARBA" id="ARBA00012102"/>
    </source>
</evidence>
<evidence type="ECO:0000256" key="5">
    <source>
        <dbReference type="ARBA" id="ARBA00011738"/>
    </source>
</evidence>
<keyword evidence="9 16" id="KW-0547">Nucleotide-binding</keyword>
<keyword evidence="13 16" id="KW-0173">Coenzyme A biosynthesis</keyword>
<comment type="subunit">
    <text evidence="5 16">Homodimer.</text>
</comment>
<comment type="pathway">
    <text evidence="4 16">Cofactor biosynthesis; coenzyme A biosynthesis; CoA from (R)-pantothenate: step 1/5.</text>
</comment>
<gene>
    <name evidence="16" type="primary">coaX</name>
    <name evidence="17" type="ORF">C8N47_10778</name>
</gene>
<accession>A0A2T5C1Z8</accession>
<evidence type="ECO:0000256" key="8">
    <source>
        <dbReference type="ARBA" id="ARBA00022679"/>
    </source>
</evidence>
<evidence type="ECO:0000256" key="13">
    <source>
        <dbReference type="ARBA" id="ARBA00022993"/>
    </source>
</evidence>
<keyword evidence="12 16" id="KW-0630">Potassium</keyword>
<keyword evidence="16" id="KW-0479">Metal-binding</keyword>
<dbReference type="NCBIfam" id="TIGR00671">
    <property type="entry name" value="baf"/>
    <property type="match status" value="1"/>
</dbReference>
<keyword evidence="7 16" id="KW-0963">Cytoplasm</keyword>
<dbReference type="GO" id="GO:0015937">
    <property type="term" value="P:coenzyme A biosynthetic process"/>
    <property type="evidence" value="ECO:0007669"/>
    <property type="project" value="UniProtKB-UniRule"/>
</dbReference>
<dbReference type="CDD" id="cd24015">
    <property type="entry name" value="ASKHA_NBD_PanK-III"/>
    <property type="match status" value="1"/>
</dbReference>
<feature type="binding site" evidence="16">
    <location>
        <position position="87"/>
    </location>
    <ligand>
        <name>substrate</name>
    </ligand>
</feature>
<keyword evidence="11 16" id="KW-0067">ATP-binding</keyword>
<dbReference type="InterPro" id="IPR004619">
    <property type="entry name" value="Type_III_PanK"/>
</dbReference>
<keyword evidence="8 16" id="KW-0808">Transferase</keyword>
<evidence type="ECO:0000256" key="2">
    <source>
        <dbReference type="ARBA" id="ARBA00001958"/>
    </source>
</evidence>
<comment type="caution">
    <text evidence="17">The sequence shown here is derived from an EMBL/GenBank/DDBJ whole genome shotgun (WGS) entry which is preliminary data.</text>
</comment>
<evidence type="ECO:0000256" key="7">
    <source>
        <dbReference type="ARBA" id="ARBA00022490"/>
    </source>
</evidence>
<dbReference type="Proteomes" id="UP000243525">
    <property type="component" value="Unassembled WGS sequence"/>
</dbReference>
<dbReference type="SUPFAM" id="SSF53067">
    <property type="entry name" value="Actin-like ATPase domain"/>
    <property type="match status" value="2"/>
</dbReference>
<evidence type="ECO:0000256" key="14">
    <source>
        <dbReference type="ARBA" id="ARBA00038036"/>
    </source>
</evidence>
<organism evidence="17 18">
    <name type="scientific">Mangrovibacterium marinum</name>
    <dbReference type="NCBI Taxonomy" id="1639118"/>
    <lineage>
        <taxon>Bacteria</taxon>
        <taxon>Pseudomonadati</taxon>
        <taxon>Bacteroidota</taxon>
        <taxon>Bacteroidia</taxon>
        <taxon>Marinilabiliales</taxon>
        <taxon>Prolixibacteraceae</taxon>
        <taxon>Mangrovibacterium</taxon>
    </lineage>
</organism>
<dbReference type="EC" id="2.7.1.33" evidence="6 16"/>
<comment type="cofactor">
    <cofactor evidence="16">
        <name>NH4(+)</name>
        <dbReference type="ChEBI" id="CHEBI:28938"/>
    </cofactor>
    <cofactor evidence="16">
        <name>K(+)</name>
        <dbReference type="ChEBI" id="CHEBI:29103"/>
    </cofactor>
    <text evidence="16">A monovalent cation. Ammonium or potassium.</text>
</comment>
<dbReference type="Pfam" id="PF03309">
    <property type="entry name" value="Pan_kinase"/>
    <property type="match status" value="1"/>
</dbReference>
<keyword evidence="10 16" id="KW-0418">Kinase</keyword>
<dbReference type="PANTHER" id="PTHR34265:SF1">
    <property type="entry name" value="TYPE III PANTOTHENATE KINASE"/>
    <property type="match status" value="1"/>
</dbReference>
<dbReference type="RefSeq" id="WP_107822113.1">
    <property type="nucleotide sequence ID" value="NZ_OY782574.1"/>
</dbReference>
<dbReference type="GO" id="GO:0004594">
    <property type="term" value="F:pantothenate kinase activity"/>
    <property type="evidence" value="ECO:0007669"/>
    <property type="project" value="UniProtKB-UniRule"/>
</dbReference>
<dbReference type="Gene3D" id="3.30.420.40">
    <property type="match status" value="2"/>
</dbReference>
<evidence type="ECO:0000256" key="4">
    <source>
        <dbReference type="ARBA" id="ARBA00005225"/>
    </source>
</evidence>
<feature type="binding site" evidence="16">
    <location>
        <position position="120"/>
    </location>
    <ligand>
        <name>ATP</name>
        <dbReference type="ChEBI" id="CHEBI:30616"/>
    </ligand>
</feature>
<evidence type="ECO:0000256" key="11">
    <source>
        <dbReference type="ARBA" id="ARBA00022840"/>
    </source>
</evidence>
<name>A0A2T5C1Z8_9BACT</name>
<reference evidence="17 18" key="1">
    <citation type="submission" date="2018-04" db="EMBL/GenBank/DDBJ databases">
        <title>Genomic Encyclopedia of Archaeal and Bacterial Type Strains, Phase II (KMG-II): from individual species to whole genera.</title>
        <authorList>
            <person name="Goeker M."/>
        </authorList>
    </citation>
    <scope>NUCLEOTIDE SEQUENCE [LARGE SCALE GENOMIC DNA]</scope>
    <source>
        <strain evidence="17 18">DSM 28823</strain>
    </source>
</reference>
<sequence>MNLIIDIGNTCCKWAVFNNNQLVARETIDELNARSLSNLFGKFPAIDQAILSAVRGFDRECTQLLTEKTRLFIELSHTTPCPIANCYGSPETLGLDRLAAAIGGTVLFPKSPLLIIDAGTAITIDVVSSANEYLGGNISPGLRTRFKALNEFTGKLPLVEQRDEFELIGQNTESAIRTGVQQGVLFELEAYIRQLSAQYPGLKTLLTGGDSAFLTRHMKSDTVLVPNLTLTGLNAILDFNSI</sequence>
<comment type="similarity">
    <text evidence="14 16">Belongs to the type III pantothenate kinase family.</text>
</comment>
<evidence type="ECO:0000313" key="18">
    <source>
        <dbReference type="Proteomes" id="UP000243525"/>
    </source>
</evidence>
<feature type="active site" description="Proton acceptor" evidence="16">
    <location>
        <position position="96"/>
    </location>
</feature>
<feature type="binding site" evidence="16">
    <location>
        <begin position="6"/>
        <end position="13"/>
    </location>
    <ligand>
        <name>ATP</name>
        <dbReference type="ChEBI" id="CHEBI:30616"/>
    </ligand>
</feature>
<dbReference type="GO" id="GO:0046872">
    <property type="term" value="F:metal ion binding"/>
    <property type="evidence" value="ECO:0007669"/>
    <property type="project" value="UniProtKB-KW"/>
</dbReference>
<dbReference type="GO" id="GO:0005737">
    <property type="term" value="C:cytoplasm"/>
    <property type="evidence" value="ECO:0007669"/>
    <property type="project" value="UniProtKB-SubCell"/>
</dbReference>
<protein>
    <recommendedName>
        <fullName evidence="15 16">Type III pantothenate kinase</fullName>
        <ecNumber evidence="6 16">2.7.1.33</ecNumber>
    </recommendedName>
    <alternativeName>
        <fullName evidence="16">PanK-III</fullName>
    </alternativeName>
    <alternativeName>
        <fullName evidence="16">Pantothenic acid kinase</fullName>
    </alternativeName>
</protein>
<keyword evidence="18" id="KW-1185">Reference proteome</keyword>
<feature type="binding site" evidence="16">
    <location>
        <begin position="94"/>
        <end position="97"/>
    </location>
    <ligand>
        <name>substrate</name>
    </ligand>
</feature>
<evidence type="ECO:0000256" key="16">
    <source>
        <dbReference type="HAMAP-Rule" id="MF_01274"/>
    </source>
</evidence>
<dbReference type="PANTHER" id="PTHR34265">
    <property type="entry name" value="TYPE III PANTOTHENATE KINASE"/>
    <property type="match status" value="1"/>
</dbReference>
<dbReference type="HAMAP" id="MF_01274">
    <property type="entry name" value="Pantothen_kinase_3"/>
    <property type="match status" value="1"/>
</dbReference>
<comment type="subcellular location">
    <subcellularLocation>
        <location evidence="3 16">Cytoplasm</location>
    </subcellularLocation>
</comment>
<evidence type="ECO:0000256" key="9">
    <source>
        <dbReference type="ARBA" id="ARBA00022741"/>
    </source>
</evidence>
<comment type="function">
    <text evidence="16">Catalyzes the phosphorylation of pantothenate (Pan), the first step in CoA biosynthesis.</text>
</comment>
<dbReference type="GO" id="GO:0005524">
    <property type="term" value="F:ATP binding"/>
    <property type="evidence" value="ECO:0007669"/>
    <property type="project" value="UniProtKB-UniRule"/>
</dbReference>
<dbReference type="AlphaFoldDB" id="A0A2T5C1Z8"/>
<evidence type="ECO:0000256" key="15">
    <source>
        <dbReference type="ARBA" id="ARBA00040883"/>
    </source>
</evidence>
<evidence type="ECO:0000256" key="10">
    <source>
        <dbReference type="ARBA" id="ARBA00022777"/>
    </source>
</evidence>
<evidence type="ECO:0000256" key="3">
    <source>
        <dbReference type="ARBA" id="ARBA00004496"/>
    </source>
</evidence>
<evidence type="ECO:0000256" key="12">
    <source>
        <dbReference type="ARBA" id="ARBA00022958"/>
    </source>
</evidence>
<dbReference type="InterPro" id="IPR043129">
    <property type="entry name" value="ATPase_NBD"/>
</dbReference>
<feature type="binding site" evidence="16">
    <location>
        <position position="172"/>
    </location>
    <ligand>
        <name>substrate</name>
    </ligand>
</feature>
<feature type="binding site" evidence="16">
    <location>
        <position position="117"/>
    </location>
    <ligand>
        <name>K(+)</name>
        <dbReference type="ChEBI" id="CHEBI:29103"/>
    </ligand>
</feature>
<comment type="catalytic activity">
    <reaction evidence="1 16">
        <text>(R)-pantothenate + ATP = (R)-4'-phosphopantothenate + ADP + H(+)</text>
        <dbReference type="Rhea" id="RHEA:16373"/>
        <dbReference type="ChEBI" id="CHEBI:10986"/>
        <dbReference type="ChEBI" id="CHEBI:15378"/>
        <dbReference type="ChEBI" id="CHEBI:29032"/>
        <dbReference type="ChEBI" id="CHEBI:30616"/>
        <dbReference type="ChEBI" id="CHEBI:456216"/>
        <dbReference type="EC" id="2.7.1.33"/>
    </reaction>
</comment>
<evidence type="ECO:0000256" key="1">
    <source>
        <dbReference type="ARBA" id="ARBA00001206"/>
    </source>
</evidence>